<name>A0AAV6TJ19_9ARAC</name>
<comment type="caution">
    <text evidence="2">The sequence shown here is derived from an EMBL/GenBank/DDBJ whole genome shotgun (WGS) entry which is preliminary data.</text>
</comment>
<accession>A0AAV6TJ19</accession>
<evidence type="ECO:0000256" key="1">
    <source>
        <dbReference type="SAM" id="MobiDB-lite"/>
    </source>
</evidence>
<dbReference type="Proteomes" id="UP000827092">
    <property type="component" value="Unassembled WGS sequence"/>
</dbReference>
<evidence type="ECO:0000313" key="2">
    <source>
        <dbReference type="EMBL" id="KAG8171915.1"/>
    </source>
</evidence>
<protein>
    <submittedName>
        <fullName evidence="2">Uncharacterized protein</fullName>
    </submittedName>
</protein>
<dbReference type="EMBL" id="JAFNEN010003398">
    <property type="protein sequence ID" value="KAG8171915.1"/>
    <property type="molecule type" value="Genomic_DNA"/>
</dbReference>
<feature type="region of interest" description="Disordered" evidence="1">
    <location>
        <begin position="1"/>
        <end position="97"/>
    </location>
</feature>
<gene>
    <name evidence="2" type="ORF">JTE90_020085</name>
</gene>
<proteinExistence type="predicted"/>
<keyword evidence="3" id="KW-1185">Reference proteome</keyword>
<feature type="compositionally biased region" description="Basic and acidic residues" evidence="1">
    <location>
        <begin position="76"/>
        <end position="86"/>
    </location>
</feature>
<sequence length="97" mass="11256">MERLRNERLCNVSPAHKPGRSSKKLIPEVRTPTPRLYLKKSSHADTITPQQDSEFRFAQPGTRIRQPQQSRPQRRKQQEDIGEKVRPIVVRSDAIDS</sequence>
<organism evidence="2 3">
    <name type="scientific">Oedothorax gibbosus</name>
    <dbReference type="NCBI Taxonomy" id="931172"/>
    <lineage>
        <taxon>Eukaryota</taxon>
        <taxon>Metazoa</taxon>
        <taxon>Ecdysozoa</taxon>
        <taxon>Arthropoda</taxon>
        <taxon>Chelicerata</taxon>
        <taxon>Arachnida</taxon>
        <taxon>Araneae</taxon>
        <taxon>Araneomorphae</taxon>
        <taxon>Entelegynae</taxon>
        <taxon>Araneoidea</taxon>
        <taxon>Linyphiidae</taxon>
        <taxon>Erigoninae</taxon>
        <taxon>Oedothorax</taxon>
    </lineage>
</organism>
<dbReference type="AlphaFoldDB" id="A0AAV6TJ19"/>
<reference evidence="2 3" key="1">
    <citation type="journal article" date="2022" name="Nat. Ecol. Evol.">
        <title>A masculinizing supergene underlies an exaggerated male reproductive morph in a spider.</title>
        <authorList>
            <person name="Hendrickx F."/>
            <person name="De Corte Z."/>
            <person name="Sonet G."/>
            <person name="Van Belleghem S.M."/>
            <person name="Kostlbacher S."/>
            <person name="Vangestel C."/>
        </authorList>
    </citation>
    <scope>NUCLEOTIDE SEQUENCE [LARGE SCALE GENOMIC DNA]</scope>
    <source>
        <strain evidence="2">W744_W776</strain>
    </source>
</reference>
<evidence type="ECO:0000313" key="3">
    <source>
        <dbReference type="Proteomes" id="UP000827092"/>
    </source>
</evidence>